<dbReference type="InterPro" id="IPR000073">
    <property type="entry name" value="AB_hydrolase_1"/>
</dbReference>
<reference evidence="10" key="1">
    <citation type="submission" date="2022-01" db="EMBL/GenBank/DDBJ databases">
        <authorList>
            <person name="King R."/>
        </authorList>
    </citation>
    <scope>NUCLEOTIDE SEQUENCE</scope>
</reference>
<name>A0A9P0E2H6_NEZVI</name>
<keyword evidence="3 7" id="KW-0378">Hydrolase</keyword>
<dbReference type="AlphaFoldDB" id="A0A9P0E2H6"/>
<evidence type="ECO:0000256" key="2">
    <source>
        <dbReference type="ARBA" id="ARBA00022729"/>
    </source>
</evidence>
<dbReference type="OrthoDB" id="9974421at2759"/>
<feature type="active site" description="Charge relay system" evidence="8">
    <location>
        <position position="360"/>
    </location>
</feature>
<evidence type="ECO:0000256" key="7">
    <source>
        <dbReference type="PIRNR" id="PIRNR000862"/>
    </source>
</evidence>
<feature type="domain" description="AB hydrolase-1" evidence="9">
    <location>
        <begin position="63"/>
        <end position="364"/>
    </location>
</feature>
<organism evidence="10 11">
    <name type="scientific">Nezara viridula</name>
    <name type="common">Southern green stink bug</name>
    <name type="synonym">Cimex viridulus</name>
    <dbReference type="NCBI Taxonomy" id="85310"/>
    <lineage>
        <taxon>Eukaryota</taxon>
        <taxon>Metazoa</taxon>
        <taxon>Ecdysozoa</taxon>
        <taxon>Arthropoda</taxon>
        <taxon>Hexapoda</taxon>
        <taxon>Insecta</taxon>
        <taxon>Pterygota</taxon>
        <taxon>Neoptera</taxon>
        <taxon>Paraneoptera</taxon>
        <taxon>Hemiptera</taxon>
        <taxon>Heteroptera</taxon>
        <taxon>Panheteroptera</taxon>
        <taxon>Pentatomomorpha</taxon>
        <taxon>Pentatomoidea</taxon>
        <taxon>Pentatomidae</taxon>
        <taxon>Pentatominae</taxon>
        <taxon>Nezara</taxon>
    </lineage>
</organism>
<dbReference type="InterPro" id="IPR025483">
    <property type="entry name" value="Lipase_euk"/>
</dbReference>
<dbReference type="FunFam" id="3.40.50.1820:FF:000057">
    <property type="entry name" value="Lipase"/>
    <property type="match status" value="1"/>
</dbReference>
<evidence type="ECO:0000259" key="9">
    <source>
        <dbReference type="Pfam" id="PF00561"/>
    </source>
</evidence>
<dbReference type="GO" id="GO:0016788">
    <property type="term" value="F:hydrolase activity, acting on ester bonds"/>
    <property type="evidence" value="ECO:0007669"/>
    <property type="project" value="InterPro"/>
</dbReference>
<keyword evidence="4 7" id="KW-0442">Lipid degradation</keyword>
<comment type="similarity">
    <text evidence="1 7">Belongs to the AB hydrolase superfamily. Lipase family.</text>
</comment>
<dbReference type="Gene3D" id="3.40.50.1820">
    <property type="entry name" value="alpha/beta hydrolase"/>
    <property type="match status" value="1"/>
</dbReference>
<dbReference type="Pfam" id="PF00561">
    <property type="entry name" value="Abhydrolase_1"/>
    <property type="match status" value="1"/>
</dbReference>
<evidence type="ECO:0000313" key="10">
    <source>
        <dbReference type="EMBL" id="CAH1389705.1"/>
    </source>
</evidence>
<keyword evidence="5" id="KW-0443">Lipid metabolism</keyword>
<dbReference type="GO" id="GO:0016042">
    <property type="term" value="P:lipid catabolic process"/>
    <property type="evidence" value="ECO:0007669"/>
    <property type="project" value="UniProtKB-KW"/>
</dbReference>
<keyword evidence="11" id="KW-1185">Reference proteome</keyword>
<dbReference type="PANTHER" id="PTHR11005">
    <property type="entry name" value="LYSOSOMAL ACID LIPASE-RELATED"/>
    <property type="match status" value="1"/>
</dbReference>
<evidence type="ECO:0000313" key="11">
    <source>
        <dbReference type="Proteomes" id="UP001152798"/>
    </source>
</evidence>
<sequence length="384" mass="43913">MLRLLLLLPALVYAEPDFRPYLLSTCQRIERRGQECSRRQAKTEDGYIVSLHRVHSRGLPYGPPVLLIHGLLSASDQWLLYGRDHDLASILADKGYDVWLGDLRGNAYSRSHTHLSPEDPDFWDFSFHEYGYYDVPAMIDYIRLETGHKKIFYIGYSLGGTVFFVMGASRPEYNNKIRAGITIAPYVSSPQLSSVILATFSMIASIMRQWRTLHVFEVFPRSNTTLAINQIFCKPKSRLLPVCLQVYDQVFGLTSELDQDVLLDVVSTFRAGSSAKTLNHCAQVMYANSLRYYDYESEENMKRYGDIIPPEYNLTKVTSPVSIHYSLQDSFVDPKVIDKLAKKLPKLIGTFVVSSPSFNHMDYVVGIHARELVYQDIFNIISKY</sequence>
<evidence type="ECO:0000256" key="1">
    <source>
        <dbReference type="ARBA" id="ARBA00010701"/>
    </source>
</evidence>
<keyword evidence="2" id="KW-0732">Signal</keyword>
<dbReference type="SUPFAM" id="SSF53474">
    <property type="entry name" value="alpha/beta-Hydrolases"/>
    <property type="match status" value="1"/>
</dbReference>
<feature type="active site" description="Charge relay system" evidence="8">
    <location>
        <position position="329"/>
    </location>
</feature>
<evidence type="ECO:0000256" key="3">
    <source>
        <dbReference type="ARBA" id="ARBA00022801"/>
    </source>
</evidence>
<evidence type="ECO:0000256" key="6">
    <source>
        <dbReference type="ARBA" id="ARBA00023180"/>
    </source>
</evidence>
<keyword evidence="6" id="KW-0325">Glycoprotein</keyword>
<evidence type="ECO:0000256" key="5">
    <source>
        <dbReference type="ARBA" id="ARBA00023098"/>
    </source>
</evidence>
<protein>
    <recommendedName>
        <fullName evidence="7">Lipase</fullName>
    </recommendedName>
</protein>
<dbReference type="Proteomes" id="UP001152798">
    <property type="component" value="Chromosome 1"/>
</dbReference>
<dbReference type="EMBL" id="OV725077">
    <property type="protein sequence ID" value="CAH1389705.1"/>
    <property type="molecule type" value="Genomic_DNA"/>
</dbReference>
<feature type="active site" description="Nucleophile" evidence="8">
    <location>
        <position position="157"/>
    </location>
</feature>
<dbReference type="InterPro" id="IPR029058">
    <property type="entry name" value="AB_hydrolase_fold"/>
</dbReference>
<proteinExistence type="inferred from homology"/>
<dbReference type="PIRSF" id="PIRSF000862">
    <property type="entry name" value="Steryl_ester_lip"/>
    <property type="match status" value="1"/>
</dbReference>
<evidence type="ECO:0000256" key="8">
    <source>
        <dbReference type="PIRSR" id="PIRSR000862-1"/>
    </source>
</evidence>
<evidence type="ECO:0000256" key="4">
    <source>
        <dbReference type="ARBA" id="ARBA00022963"/>
    </source>
</evidence>
<gene>
    <name evidence="10" type="ORF">NEZAVI_LOCUS1053</name>
</gene>
<accession>A0A9P0E2H6</accession>